<evidence type="ECO:0000313" key="5">
    <source>
        <dbReference type="Proteomes" id="UP000242877"/>
    </source>
</evidence>
<keyword evidence="1" id="KW-0479">Metal-binding</keyword>
<gene>
    <name evidence="4" type="ORF">AAP_01593</name>
</gene>
<dbReference type="Proteomes" id="UP000242877">
    <property type="component" value="Unassembled WGS sequence"/>
</dbReference>
<proteinExistence type="inferred from homology"/>
<evidence type="ECO:0000256" key="1">
    <source>
        <dbReference type="RuleBase" id="RU366020"/>
    </source>
</evidence>
<feature type="compositionally biased region" description="Low complexity" evidence="2">
    <location>
        <begin position="119"/>
        <end position="132"/>
    </location>
</feature>
<dbReference type="InterPro" id="IPR001932">
    <property type="entry name" value="PPM-type_phosphatase-like_dom"/>
</dbReference>
<protein>
    <recommendedName>
        <fullName evidence="1">Protein phosphatase</fullName>
        <ecNumber evidence="1">3.1.3.16</ecNumber>
    </recommendedName>
</protein>
<dbReference type="SUPFAM" id="SSF81606">
    <property type="entry name" value="PP2C-like"/>
    <property type="match status" value="1"/>
</dbReference>
<feature type="region of interest" description="Disordered" evidence="2">
    <location>
        <begin position="112"/>
        <end position="138"/>
    </location>
</feature>
<dbReference type="InterPro" id="IPR039123">
    <property type="entry name" value="PPTC7"/>
</dbReference>
<dbReference type="PANTHER" id="PTHR12320:SF1">
    <property type="entry name" value="PROTEIN PHOSPHATASE PTC7 HOMOLOG"/>
    <property type="match status" value="1"/>
</dbReference>
<dbReference type="Gene3D" id="3.60.40.10">
    <property type="entry name" value="PPM-type phosphatase domain"/>
    <property type="match status" value="1"/>
</dbReference>
<comment type="catalytic activity">
    <reaction evidence="1">
        <text>O-phospho-L-threonyl-[protein] + H2O = L-threonyl-[protein] + phosphate</text>
        <dbReference type="Rhea" id="RHEA:47004"/>
        <dbReference type="Rhea" id="RHEA-COMP:11060"/>
        <dbReference type="Rhea" id="RHEA-COMP:11605"/>
        <dbReference type="ChEBI" id="CHEBI:15377"/>
        <dbReference type="ChEBI" id="CHEBI:30013"/>
        <dbReference type="ChEBI" id="CHEBI:43474"/>
        <dbReference type="ChEBI" id="CHEBI:61977"/>
        <dbReference type="EC" id="3.1.3.16"/>
    </reaction>
</comment>
<dbReference type="EMBL" id="AZGZ01000005">
    <property type="protein sequence ID" value="KZZ95105.1"/>
    <property type="molecule type" value="Genomic_DNA"/>
</dbReference>
<keyword evidence="5" id="KW-1185">Reference proteome</keyword>
<comment type="caution">
    <text evidence="4">The sequence shown here is derived from an EMBL/GenBank/DDBJ whole genome shotgun (WGS) entry which is preliminary data.</text>
</comment>
<sequence>MDFLLLRPAHLAAATAAKTHSRRAAAAASAASASASVSLATSVTSRPSSLVSAQCATHVHLPLIHHQHQQRRSFRFTPSVRRAGNRNEDTDPRAAGAAAAAANGIGIETETETDAAGRQQHQQQKLQQSTPKTKQKKRMRYRIAAAASAKTSGVSLDKNVYPFLPHYHDAIGVQDISSMDPARRRRSRPDSGEDAFFVSKVGIGRGIDSALRHDRDGALLEGTFSSAVPRRSTDGDGNGDEDEGGAIAFGVADGVGGWANSGVDPADFSHALCTYMADSAMLWKDEPGRLTGRKLIQLGYEKSLRDRAIFAGGSTASLGVAWDNGELELTNLGDSGSMLFRNGAIHHYSPPQTHDFNTPYQLTIMPPRARSQSAIFGGRPFDDLPNAADVTTWDMQHGDVLLLATDGVFDNLFRNDLLRVARRS</sequence>
<evidence type="ECO:0000259" key="3">
    <source>
        <dbReference type="PROSITE" id="PS51746"/>
    </source>
</evidence>
<feature type="domain" description="PPM-type phosphatase" evidence="3">
    <location>
        <begin position="223"/>
        <end position="424"/>
    </location>
</feature>
<dbReference type="PROSITE" id="PS51746">
    <property type="entry name" value="PPM_2"/>
    <property type="match status" value="1"/>
</dbReference>
<organism evidence="4 5">
    <name type="scientific">Ascosphaera apis ARSEF 7405</name>
    <dbReference type="NCBI Taxonomy" id="392613"/>
    <lineage>
        <taxon>Eukaryota</taxon>
        <taxon>Fungi</taxon>
        <taxon>Dikarya</taxon>
        <taxon>Ascomycota</taxon>
        <taxon>Pezizomycotina</taxon>
        <taxon>Eurotiomycetes</taxon>
        <taxon>Eurotiomycetidae</taxon>
        <taxon>Onygenales</taxon>
        <taxon>Ascosphaeraceae</taxon>
        <taxon>Ascosphaera</taxon>
    </lineage>
</organism>
<dbReference type="VEuPathDB" id="FungiDB:AAP_01593"/>
<keyword evidence="1" id="KW-0460">Magnesium</keyword>
<feature type="region of interest" description="Disordered" evidence="2">
    <location>
        <begin position="224"/>
        <end position="244"/>
    </location>
</feature>
<dbReference type="InterPro" id="IPR036457">
    <property type="entry name" value="PPM-type-like_dom_sf"/>
</dbReference>
<accession>A0A168BC98</accession>
<dbReference type="GO" id="GO:0046872">
    <property type="term" value="F:metal ion binding"/>
    <property type="evidence" value="ECO:0007669"/>
    <property type="project" value="UniProtKB-UniRule"/>
</dbReference>
<dbReference type="PANTHER" id="PTHR12320">
    <property type="entry name" value="PROTEIN PHOSPHATASE 2C"/>
    <property type="match status" value="1"/>
</dbReference>
<comment type="similarity">
    <text evidence="1">Belongs to the PP2C family.</text>
</comment>
<keyword evidence="1" id="KW-0464">Manganese</keyword>
<comment type="catalytic activity">
    <reaction evidence="1">
        <text>O-phospho-L-seryl-[protein] + H2O = L-seryl-[protein] + phosphate</text>
        <dbReference type="Rhea" id="RHEA:20629"/>
        <dbReference type="Rhea" id="RHEA-COMP:9863"/>
        <dbReference type="Rhea" id="RHEA-COMP:11604"/>
        <dbReference type="ChEBI" id="CHEBI:15377"/>
        <dbReference type="ChEBI" id="CHEBI:29999"/>
        <dbReference type="ChEBI" id="CHEBI:43474"/>
        <dbReference type="ChEBI" id="CHEBI:83421"/>
        <dbReference type="EC" id="3.1.3.16"/>
    </reaction>
</comment>
<feature type="region of interest" description="Disordered" evidence="2">
    <location>
        <begin position="70"/>
        <end position="100"/>
    </location>
</feature>
<comment type="cofactor">
    <cofactor evidence="1">
        <name>Mg(2+)</name>
        <dbReference type="ChEBI" id="CHEBI:18420"/>
    </cofactor>
</comment>
<dbReference type="OrthoDB" id="4206544at2759"/>
<dbReference type="EC" id="3.1.3.16" evidence="1"/>
<name>A0A168BC98_9EURO</name>
<dbReference type="GO" id="GO:0004722">
    <property type="term" value="F:protein serine/threonine phosphatase activity"/>
    <property type="evidence" value="ECO:0007669"/>
    <property type="project" value="UniProtKB-EC"/>
</dbReference>
<evidence type="ECO:0000256" key="2">
    <source>
        <dbReference type="SAM" id="MobiDB-lite"/>
    </source>
</evidence>
<keyword evidence="1" id="KW-0904">Protein phosphatase</keyword>
<keyword evidence="1" id="KW-0378">Hydrolase</keyword>
<evidence type="ECO:0000313" key="4">
    <source>
        <dbReference type="EMBL" id="KZZ95105.1"/>
    </source>
</evidence>
<dbReference type="AlphaFoldDB" id="A0A168BC98"/>
<comment type="cofactor">
    <cofactor evidence="1">
        <name>Mn(2+)</name>
        <dbReference type="ChEBI" id="CHEBI:29035"/>
    </cofactor>
</comment>
<reference evidence="4 5" key="1">
    <citation type="journal article" date="2016" name="Genome Biol. Evol.">
        <title>Divergent and convergent evolution of fungal pathogenicity.</title>
        <authorList>
            <person name="Shang Y."/>
            <person name="Xiao G."/>
            <person name="Zheng P."/>
            <person name="Cen K."/>
            <person name="Zhan S."/>
            <person name="Wang C."/>
        </authorList>
    </citation>
    <scope>NUCLEOTIDE SEQUENCE [LARGE SCALE GENOMIC DNA]</scope>
    <source>
        <strain evidence="4 5">ARSEF 7405</strain>
    </source>
</reference>